<evidence type="ECO:0000256" key="7">
    <source>
        <dbReference type="ARBA" id="ARBA00023027"/>
    </source>
</evidence>
<dbReference type="InterPro" id="IPR036291">
    <property type="entry name" value="NAD(P)-bd_dom_sf"/>
</dbReference>
<dbReference type="CDD" id="cd05247">
    <property type="entry name" value="UDP_G4E_1_SDR_e"/>
    <property type="match status" value="1"/>
</dbReference>
<keyword evidence="13" id="KW-1185">Reference proteome</keyword>
<dbReference type="AlphaFoldDB" id="A0A255XLW0"/>
<dbReference type="Pfam" id="PF01370">
    <property type="entry name" value="Epimerase"/>
    <property type="match status" value="1"/>
</dbReference>
<protein>
    <recommendedName>
        <fullName evidence="6 10">UDP-glucose 4-epimerase</fullName>
        <ecNumber evidence="5 10">5.1.3.2</ecNumber>
    </recommendedName>
</protein>
<dbReference type="UniPathway" id="UPA00214"/>
<dbReference type="Gene3D" id="3.40.50.720">
    <property type="entry name" value="NAD(P)-binding Rossmann-like Domain"/>
    <property type="match status" value="1"/>
</dbReference>
<name>A0A255XLW0_9PROT</name>
<evidence type="ECO:0000256" key="3">
    <source>
        <dbReference type="ARBA" id="ARBA00004947"/>
    </source>
</evidence>
<keyword evidence="7 10" id="KW-0520">NAD</keyword>
<comment type="cofactor">
    <cofactor evidence="2 10">
        <name>NAD(+)</name>
        <dbReference type="ChEBI" id="CHEBI:57540"/>
    </cofactor>
</comment>
<comment type="similarity">
    <text evidence="4 10">Belongs to the NAD(P)-dependent epimerase/dehydratase family.</text>
</comment>
<dbReference type="PANTHER" id="PTHR43725:SF53">
    <property type="entry name" value="UDP-ARABINOSE 4-EPIMERASE 1"/>
    <property type="match status" value="1"/>
</dbReference>
<dbReference type="OrthoDB" id="9801785at2"/>
<dbReference type="RefSeq" id="WP_094409511.1">
    <property type="nucleotide sequence ID" value="NZ_BMJZ01000002.1"/>
</dbReference>
<evidence type="ECO:0000256" key="9">
    <source>
        <dbReference type="ARBA" id="ARBA00023277"/>
    </source>
</evidence>
<dbReference type="EMBL" id="NOXS01000033">
    <property type="protein sequence ID" value="OYQ17949.1"/>
    <property type="molecule type" value="Genomic_DNA"/>
</dbReference>
<dbReference type="EC" id="5.1.3.2" evidence="5 10"/>
<evidence type="ECO:0000313" key="12">
    <source>
        <dbReference type="EMBL" id="OYQ17949.1"/>
    </source>
</evidence>
<dbReference type="NCBIfam" id="TIGR01179">
    <property type="entry name" value="galE"/>
    <property type="match status" value="1"/>
</dbReference>
<organism evidence="12 13">
    <name type="scientific">Elstera cyanobacteriorum</name>
    <dbReference type="NCBI Taxonomy" id="2022747"/>
    <lineage>
        <taxon>Bacteria</taxon>
        <taxon>Pseudomonadati</taxon>
        <taxon>Pseudomonadota</taxon>
        <taxon>Alphaproteobacteria</taxon>
        <taxon>Rhodospirillales</taxon>
        <taxon>Rhodospirillaceae</taxon>
        <taxon>Elstera</taxon>
    </lineage>
</organism>
<dbReference type="PANTHER" id="PTHR43725">
    <property type="entry name" value="UDP-GLUCOSE 4-EPIMERASE"/>
    <property type="match status" value="1"/>
</dbReference>
<evidence type="ECO:0000256" key="4">
    <source>
        <dbReference type="ARBA" id="ARBA00007637"/>
    </source>
</evidence>
<dbReference type="SUPFAM" id="SSF51735">
    <property type="entry name" value="NAD(P)-binding Rossmann-fold domains"/>
    <property type="match status" value="1"/>
</dbReference>
<evidence type="ECO:0000256" key="2">
    <source>
        <dbReference type="ARBA" id="ARBA00001911"/>
    </source>
</evidence>
<dbReference type="GO" id="GO:0003978">
    <property type="term" value="F:UDP-glucose 4-epimerase activity"/>
    <property type="evidence" value="ECO:0007669"/>
    <property type="project" value="UniProtKB-UniRule"/>
</dbReference>
<accession>A0A255XLW0</accession>
<reference evidence="12 13" key="1">
    <citation type="submission" date="2017-07" db="EMBL/GenBank/DDBJ databases">
        <title>Elstera cyanobacteriorum sp. nov., a novel bacterium isolated from cyanobacterial aggregates in a eutrophic lake.</title>
        <authorList>
            <person name="Cai H."/>
        </authorList>
    </citation>
    <scope>NUCLEOTIDE SEQUENCE [LARGE SCALE GENOMIC DNA]</scope>
    <source>
        <strain evidence="12 13">TH019</strain>
    </source>
</reference>
<gene>
    <name evidence="12" type="primary">galE</name>
    <name evidence="12" type="ORF">CHR90_13340</name>
</gene>
<evidence type="ECO:0000259" key="11">
    <source>
        <dbReference type="Pfam" id="PF01370"/>
    </source>
</evidence>
<comment type="catalytic activity">
    <reaction evidence="1 10">
        <text>UDP-alpha-D-glucose = UDP-alpha-D-galactose</text>
        <dbReference type="Rhea" id="RHEA:22168"/>
        <dbReference type="ChEBI" id="CHEBI:58885"/>
        <dbReference type="ChEBI" id="CHEBI:66914"/>
        <dbReference type="EC" id="5.1.3.2"/>
    </reaction>
</comment>
<feature type="domain" description="NAD-dependent epimerase/dehydratase" evidence="11">
    <location>
        <begin position="5"/>
        <end position="253"/>
    </location>
</feature>
<proteinExistence type="inferred from homology"/>
<keyword evidence="9 10" id="KW-0119">Carbohydrate metabolism</keyword>
<evidence type="ECO:0000256" key="1">
    <source>
        <dbReference type="ARBA" id="ARBA00000083"/>
    </source>
</evidence>
<comment type="caution">
    <text evidence="12">The sequence shown here is derived from an EMBL/GenBank/DDBJ whole genome shotgun (WGS) entry which is preliminary data.</text>
</comment>
<dbReference type="GO" id="GO:0033499">
    <property type="term" value="P:galactose catabolic process via UDP-galactose, Leloir pathway"/>
    <property type="evidence" value="ECO:0007669"/>
    <property type="project" value="TreeGrafter"/>
</dbReference>
<sequence length="327" mass="34899">MSIPVLVTGGAGYIGSHTCKALAQAGYLPISYDNLSRGFRDAVRYGPLVVGDIADRATLDAALAEHKPIAILHFAAVAYVGESMADPVLYYRNNTAGALSLIEAALAAGIDKLVFSSTCATYGVPKTLPIDEDTPQQPINPYGRSKRMVEQMLQDIGAVSPLRSVALRYFNACGTDPDGEIGENHDPETHLLPLAINAALGLGPQLQVFGTDYPTPDGTCIRDYIHVTDLADAHLRALTYLENGGATTAINLGTGSGFSIREILTAVERVLGSPVPHQVSPRRPGDPPSLVALAEKARDVLGWEAKHSDIETIVRTAAAWARRQHNR</sequence>
<keyword evidence="8 10" id="KW-0413">Isomerase</keyword>
<comment type="pathway">
    <text evidence="3 10">Carbohydrate metabolism; galactose metabolism.</text>
</comment>
<dbReference type="Proteomes" id="UP000216361">
    <property type="component" value="Unassembled WGS sequence"/>
</dbReference>
<evidence type="ECO:0000313" key="13">
    <source>
        <dbReference type="Proteomes" id="UP000216361"/>
    </source>
</evidence>
<evidence type="ECO:0000256" key="5">
    <source>
        <dbReference type="ARBA" id="ARBA00013189"/>
    </source>
</evidence>
<dbReference type="InterPro" id="IPR001509">
    <property type="entry name" value="Epimerase_deHydtase"/>
</dbReference>
<dbReference type="InterPro" id="IPR005886">
    <property type="entry name" value="UDP_G4E"/>
</dbReference>
<evidence type="ECO:0000256" key="10">
    <source>
        <dbReference type="RuleBase" id="RU366046"/>
    </source>
</evidence>
<comment type="subunit">
    <text evidence="10">Homodimer.</text>
</comment>
<evidence type="ECO:0000256" key="8">
    <source>
        <dbReference type="ARBA" id="ARBA00023235"/>
    </source>
</evidence>
<dbReference type="Gene3D" id="3.90.25.10">
    <property type="entry name" value="UDP-galactose 4-epimerase, domain 1"/>
    <property type="match status" value="1"/>
</dbReference>
<evidence type="ECO:0000256" key="6">
    <source>
        <dbReference type="ARBA" id="ARBA00018569"/>
    </source>
</evidence>